<evidence type="ECO:0000313" key="7">
    <source>
        <dbReference type="Proteomes" id="UP000014285"/>
    </source>
</evidence>
<dbReference type="PANTHER" id="PTHR42798">
    <property type="entry name" value="LIPOPROTEIN-RELEASING SYSTEM ATP-BINDING PROTEIN LOLD"/>
    <property type="match status" value="1"/>
</dbReference>
<feature type="domain" description="ABC transporter" evidence="5">
    <location>
        <begin position="6"/>
        <end position="235"/>
    </location>
</feature>
<keyword evidence="4" id="KW-0067">ATP-binding</keyword>
<dbReference type="PROSITE" id="PS00211">
    <property type="entry name" value="ABC_TRANSPORTER_1"/>
    <property type="match status" value="1"/>
</dbReference>
<reference evidence="6 7" key="1">
    <citation type="journal article" date="2013" name="PLoS ONE">
        <title>Lactobacillus paracasei comparative genomics: towards species pan-genome definition and exploitation of diversity.</title>
        <authorList>
            <person name="Smokvina T."/>
            <person name="Wels M."/>
            <person name="Polka J."/>
            <person name="Chervaux C."/>
            <person name="Brisse S."/>
            <person name="Boekhorst J."/>
            <person name="van Hylckama Vlieg J.E."/>
            <person name="Siezen R.J."/>
        </authorList>
    </citation>
    <scope>NUCLEOTIDE SEQUENCE [LARGE SCALE GENOMIC DNA]</scope>
    <source>
        <strain evidence="6 7">Lpl14</strain>
    </source>
</reference>
<comment type="similarity">
    <text evidence="1">Belongs to the ABC transporter superfamily.</text>
</comment>
<dbReference type="SUPFAM" id="SSF52540">
    <property type="entry name" value="P-loop containing nucleoside triphosphate hydrolases"/>
    <property type="match status" value="1"/>
</dbReference>
<evidence type="ECO:0000256" key="2">
    <source>
        <dbReference type="ARBA" id="ARBA00022448"/>
    </source>
</evidence>
<name>A0A829GUS1_LACPA</name>
<dbReference type="Proteomes" id="UP000014285">
    <property type="component" value="Unassembled WGS sequence"/>
</dbReference>
<dbReference type="InterPro" id="IPR003439">
    <property type="entry name" value="ABC_transporter-like_ATP-bd"/>
</dbReference>
<dbReference type="SMART" id="SM00382">
    <property type="entry name" value="AAA"/>
    <property type="match status" value="1"/>
</dbReference>
<evidence type="ECO:0000259" key="5">
    <source>
        <dbReference type="PROSITE" id="PS50893"/>
    </source>
</evidence>
<evidence type="ECO:0000256" key="4">
    <source>
        <dbReference type="ARBA" id="ARBA00022840"/>
    </source>
</evidence>
<dbReference type="CDD" id="cd03255">
    <property type="entry name" value="ABC_MJ0796_LolCDE_FtsE"/>
    <property type="match status" value="1"/>
</dbReference>
<dbReference type="InterPro" id="IPR027417">
    <property type="entry name" value="P-loop_NTPase"/>
</dbReference>
<dbReference type="Gene3D" id="3.40.50.300">
    <property type="entry name" value="P-loop containing nucleotide triphosphate hydrolases"/>
    <property type="match status" value="1"/>
</dbReference>
<dbReference type="InterPro" id="IPR017911">
    <property type="entry name" value="MacB-like_ATP-bd"/>
</dbReference>
<comment type="caution">
    <text evidence="6">The sequence shown here is derived from an EMBL/GenBank/DDBJ whole genome shotgun (WGS) entry which is preliminary data.</text>
</comment>
<dbReference type="RefSeq" id="WP_003579934.1">
    <property type="nucleotide sequence ID" value="NZ_ANKB01000034.1"/>
</dbReference>
<organism evidence="6 7">
    <name type="scientific">Lacticaseibacillus paracasei subsp. tolerans Lpl14</name>
    <dbReference type="NCBI Taxonomy" id="1256229"/>
    <lineage>
        <taxon>Bacteria</taxon>
        <taxon>Bacillati</taxon>
        <taxon>Bacillota</taxon>
        <taxon>Bacilli</taxon>
        <taxon>Lactobacillales</taxon>
        <taxon>Lactobacillaceae</taxon>
        <taxon>Lacticaseibacillus</taxon>
    </lineage>
</organism>
<keyword evidence="3" id="KW-0547">Nucleotide-binding</keyword>
<dbReference type="Pfam" id="PF00005">
    <property type="entry name" value="ABC_tran"/>
    <property type="match status" value="1"/>
</dbReference>
<evidence type="ECO:0000256" key="3">
    <source>
        <dbReference type="ARBA" id="ARBA00022741"/>
    </source>
</evidence>
<sequence>MNDVVVSVKHLTKEVALAQGNTLKVLDDISFDVNQGVFVSIVGPSGSGKSTLLYCISSLLPPSKGKILIKGKSPYEWRASKLAKFRRKEIGFIFQDFQLVSSLSAYDNLLLPGILNGQKIKPPMVDALAAKLELTAELHQSIDALSGGEQQRVAIARTVLADPDIIFLDEPTSALDTHSRQLVMKLFQELVNQGKTLIMVTHDLELAGETSRSIVLRDGRIEREIQMPAAETVRI</sequence>
<dbReference type="GO" id="GO:0016887">
    <property type="term" value="F:ATP hydrolysis activity"/>
    <property type="evidence" value="ECO:0007669"/>
    <property type="project" value="InterPro"/>
</dbReference>
<proteinExistence type="inferred from homology"/>
<dbReference type="GO" id="GO:0005524">
    <property type="term" value="F:ATP binding"/>
    <property type="evidence" value="ECO:0007669"/>
    <property type="project" value="UniProtKB-KW"/>
</dbReference>
<dbReference type="PANTHER" id="PTHR42798:SF7">
    <property type="entry name" value="ALPHA-D-RIBOSE 1-METHYLPHOSPHONATE 5-TRIPHOSPHATE SYNTHASE SUBUNIT PHNL"/>
    <property type="match status" value="1"/>
</dbReference>
<accession>A0A829GUS1</accession>
<dbReference type="EMBL" id="ANKB01000034">
    <property type="protein sequence ID" value="EPC64375.1"/>
    <property type="molecule type" value="Genomic_DNA"/>
</dbReference>
<dbReference type="InterPro" id="IPR017871">
    <property type="entry name" value="ABC_transporter-like_CS"/>
</dbReference>
<dbReference type="PROSITE" id="PS50893">
    <property type="entry name" value="ABC_TRANSPORTER_2"/>
    <property type="match status" value="1"/>
</dbReference>
<protein>
    <submittedName>
        <fullName evidence="6">Peptide ABC transporter ATPase</fullName>
    </submittedName>
</protein>
<gene>
    <name evidence="6" type="ORF">Lpl14_09970</name>
</gene>
<keyword evidence="2" id="KW-0813">Transport</keyword>
<evidence type="ECO:0000313" key="6">
    <source>
        <dbReference type="EMBL" id="EPC64375.1"/>
    </source>
</evidence>
<evidence type="ECO:0000256" key="1">
    <source>
        <dbReference type="ARBA" id="ARBA00005417"/>
    </source>
</evidence>
<dbReference type="InterPro" id="IPR003593">
    <property type="entry name" value="AAA+_ATPase"/>
</dbReference>
<dbReference type="AlphaFoldDB" id="A0A829GUS1"/>